<dbReference type="Proteomes" id="UP000323597">
    <property type="component" value="Chromosome A05"/>
</dbReference>
<keyword evidence="4" id="KW-1185">Reference proteome</keyword>
<dbReference type="GO" id="GO:0010020">
    <property type="term" value="P:chloroplast fission"/>
    <property type="evidence" value="ECO:0007669"/>
    <property type="project" value="TreeGrafter"/>
</dbReference>
<dbReference type="Pfam" id="PF21053">
    <property type="entry name" value="BFA1_C"/>
    <property type="match status" value="1"/>
</dbReference>
<accession>A0A5D2ZGQ4</accession>
<feature type="domain" description="Biogenesis factor required for ATP synthase 1-like C-terminal" evidence="2">
    <location>
        <begin position="276"/>
        <end position="410"/>
    </location>
</feature>
<feature type="domain" description="DUF3598" evidence="1">
    <location>
        <begin position="76"/>
        <end position="254"/>
    </location>
</feature>
<organism evidence="3 4">
    <name type="scientific">Gossypium mustelinum</name>
    <name type="common">Cotton</name>
    <name type="synonym">Gossypium caicoense</name>
    <dbReference type="NCBI Taxonomy" id="34275"/>
    <lineage>
        <taxon>Eukaryota</taxon>
        <taxon>Viridiplantae</taxon>
        <taxon>Streptophyta</taxon>
        <taxon>Embryophyta</taxon>
        <taxon>Tracheophyta</taxon>
        <taxon>Spermatophyta</taxon>
        <taxon>Magnoliopsida</taxon>
        <taxon>eudicotyledons</taxon>
        <taxon>Gunneridae</taxon>
        <taxon>Pentapetalae</taxon>
        <taxon>rosids</taxon>
        <taxon>malvids</taxon>
        <taxon>Malvales</taxon>
        <taxon>Malvaceae</taxon>
        <taxon>Malvoideae</taxon>
        <taxon>Gossypium</taxon>
    </lineage>
</organism>
<evidence type="ECO:0000259" key="1">
    <source>
        <dbReference type="Pfam" id="PF12204"/>
    </source>
</evidence>
<dbReference type="PANTHER" id="PTHR33404:SF3">
    <property type="entry name" value="NMDA RECEPTOR SUBUNIT EPSILON-1, PUTATIVE (DUF3598)-RELATED"/>
    <property type="match status" value="1"/>
</dbReference>
<sequence length="411" mass="46253">MKSTKLSPLRPNNTFSLSMASICYSCIVFPSPSPSPKPFPFLPKLPHSNPFPSFLTSRLRAANSAPVQEQHYMSIDNLRQFFDLNSGKWTGSFHQFDGNGNLLQKISTRLSASCYGEDELISLIQTLYIEQPQSSTSISGHDEEAEWAEYKIKETNMFTVDKYQQIGFFPTERAFSLRYQTAGMLETVLRQGVLGEDDTGEESPKNVKLPSRQPSIVCENCLYSQAKDRRARAFHIMDPKGFVDMLLIFLEDRGDGPLVHPSLGNIIDGEDRILPFLGKWEGHSVTKRSGVYGSTMTEADTVAYLEMDDKKKLIQDVTSMDSRRGVRTNVHWTGMISNNSVEFEGAYQLTLLPGGMYMGYPSDIAKSVAESKSFHLEFCWLDTPGKRQRLVRTYDAEGLAVSSTYFSEVKL</sequence>
<dbReference type="AlphaFoldDB" id="A0A5D2ZGQ4"/>
<evidence type="ECO:0000313" key="3">
    <source>
        <dbReference type="EMBL" id="TYJ37788.1"/>
    </source>
</evidence>
<dbReference type="EMBL" id="CM017640">
    <property type="protein sequence ID" value="TYJ37788.1"/>
    <property type="molecule type" value="Genomic_DNA"/>
</dbReference>
<gene>
    <name evidence="3" type="ORF">E1A91_A05G399800v1</name>
</gene>
<dbReference type="Gene3D" id="2.40.128.20">
    <property type="match status" value="2"/>
</dbReference>
<dbReference type="SUPFAM" id="SSF50814">
    <property type="entry name" value="Lipocalins"/>
    <property type="match status" value="2"/>
</dbReference>
<dbReference type="InterPro" id="IPR022017">
    <property type="entry name" value="BFA1-like_DUF3598"/>
</dbReference>
<proteinExistence type="predicted"/>
<protein>
    <submittedName>
        <fullName evidence="3">Uncharacterized protein</fullName>
    </submittedName>
</protein>
<name>A0A5D2ZGQ4_GOSMU</name>
<dbReference type="InterPro" id="IPR012674">
    <property type="entry name" value="Calycin"/>
</dbReference>
<dbReference type="FunFam" id="2.40.128.20:FF:000013">
    <property type="entry name" value="OsWRKY4 family protein"/>
    <property type="match status" value="1"/>
</dbReference>
<reference evidence="3 4" key="1">
    <citation type="submission" date="2019-07" db="EMBL/GenBank/DDBJ databases">
        <title>WGS assembly of Gossypium mustelinum.</title>
        <authorList>
            <person name="Chen Z.J."/>
            <person name="Sreedasyam A."/>
            <person name="Ando A."/>
            <person name="Song Q."/>
            <person name="De L."/>
            <person name="Hulse-Kemp A."/>
            <person name="Ding M."/>
            <person name="Ye W."/>
            <person name="Kirkbride R."/>
            <person name="Jenkins J."/>
            <person name="Plott C."/>
            <person name="Lovell J."/>
            <person name="Lin Y.-M."/>
            <person name="Vaughn R."/>
            <person name="Liu B."/>
            <person name="Li W."/>
            <person name="Simpson S."/>
            <person name="Scheffler B."/>
            <person name="Saski C."/>
            <person name="Grover C."/>
            <person name="Hu G."/>
            <person name="Conover J."/>
            <person name="Carlson J."/>
            <person name="Shu S."/>
            <person name="Boston L."/>
            <person name="Williams M."/>
            <person name="Peterson D."/>
            <person name="Mcgee K."/>
            <person name="Jones D."/>
            <person name="Wendel J."/>
            <person name="Stelly D."/>
            <person name="Grimwood J."/>
            <person name="Schmutz J."/>
        </authorList>
    </citation>
    <scope>NUCLEOTIDE SEQUENCE [LARGE SCALE GENOMIC DNA]</scope>
    <source>
        <strain evidence="3">1408120.09</strain>
    </source>
</reference>
<evidence type="ECO:0000313" key="4">
    <source>
        <dbReference type="Proteomes" id="UP000323597"/>
    </source>
</evidence>
<dbReference type="InterPro" id="IPR048378">
    <property type="entry name" value="BFA1-like_C"/>
</dbReference>
<dbReference type="PANTHER" id="PTHR33404">
    <property type="entry name" value="CELL DIVISION TOPOLOGICAL SPECIFICITY FACTOR HOMOLOG, CHLOROPLASTIC"/>
    <property type="match status" value="1"/>
</dbReference>
<evidence type="ECO:0000259" key="2">
    <source>
        <dbReference type="Pfam" id="PF21053"/>
    </source>
</evidence>
<dbReference type="Pfam" id="PF12204">
    <property type="entry name" value="DUF3598_N"/>
    <property type="match status" value="1"/>
</dbReference>
<dbReference type="FunFam" id="2.40.128.20:FF:000017">
    <property type="entry name" value="OsWRKY4 family protein"/>
    <property type="match status" value="1"/>
</dbReference>